<sequence>MSFFNKMLASVGIGSAKVDTKLDSDTAIPGGEIRGVVEIQGGNVEQRIDDIYLTLNTTYIKEADDKKYTVPAQIDRFRLTESFMLMANERKVIPFSFILPPDTPVSIGRTKVWIATGLDIKNAVDPTDKDYLRVVPNQLMDSVLQAINGLGFRLREADCEQAPHRLRRRLPFIQEFEFVPVSGPFHGRLDELEITFFPASANDIEILMQVDRKVRGLSSLFSEALNMDESNLRFTVNQGDIPHMQQKIQSIIQSYS</sequence>
<dbReference type="Proteomes" id="UP000050996">
    <property type="component" value="Unassembled WGS sequence"/>
</dbReference>
<keyword evidence="2" id="KW-1185">Reference proteome</keyword>
<dbReference type="Pfam" id="PF07070">
    <property type="entry name" value="Spo0M"/>
    <property type="match status" value="1"/>
</dbReference>
<dbReference type="PANTHER" id="PTHR40053">
    <property type="entry name" value="SPORULATION-CONTROL PROTEIN SPO0M"/>
    <property type="match status" value="1"/>
</dbReference>
<reference evidence="1 2" key="1">
    <citation type="submission" date="2015-09" db="EMBL/GenBank/DDBJ databases">
        <title>Genome sequencing project for genomic taxonomy and phylogenomics of Bacillus-like bacteria.</title>
        <authorList>
            <person name="Liu B."/>
            <person name="Wang J."/>
            <person name="Zhu Y."/>
            <person name="Liu G."/>
            <person name="Chen Q."/>
            <person name="Chen Z."/>
            <person name="Lan J."/>
            <person name="Che J."/>
            <person name="Ge C."/>
            <person name="Shi H."/>
            <person name="Pan Z."/>
            <person name="Liu X."/>
        </authorList>
    </citation>
    <scope>NUCLEOTIDE SEQUENCE [LARGE SCALE GENOMIC DNA]</scope>
    <source>
        <strain evidence="1 2">FJAT-18043</strain>
    </source>
</reference>
<evidence type="ECO:0000313" key="1">
    <source>
        <dbReference type="EMBL" id="KQL20111.1"/>
    </source>
</evidence>
<proteinExistence type="predicted"/>
<dbReference type="EMBL" id="LJIX01000006">
    <property type="protein sequence ID" value="KQL20111.1"/>
    <property type="molecule type" value="Genomic_DNA"/>
</dbReference>
<name>A0A0Q3VIN5_9BACI</name>
<dbReference type="AlphaFoldDB" id="A0A0Q3VIN5"/>
<dbReference type="RefSeq" id="WP_053476648.1">
    <property type="nucleotide sequence ID" value="NZ_CP041305.1"/>
</dbReference>
<dbReference type="PANTHER" id="PTHR40053:SF1">
    <property type="entry name" value="SPORULATION-CONTROL PROTEIN SPO0M"/>
    <property type="match status" value="1"/>
</dbReference>
<organism evidence="1 2">
    <name type="scientific">Cytobacillus solani</name>
    <dbReference type="NCBI Taxonomy" id="1637975"/>
    <lineage>
        <taxon>Bacteria</taxon>
        <taxon>Bacillati</taxon>
        <taxon>Bacillota</taxon>
        <taxon>Bacilli</taxon>
        <taxon>Bacillales</taxon>
        <taxon>Bacillaceae</taxon>
        <taxon>Cytobacillus</taxon>
    </lineage>
</organism>
<dbReference type="PATRIC" id="fig|1637975.4.peg.3338"/>
<comment type="caution">
    <text evidence="1">The sequence shown here is derived from an EMBL/GenBank/DDBJ whole genome shotgun (WGS) entry which is preliminary data.</text>
</comment>
<protein>
    <submittedName>
        <fullName evidence="1">Sporulation protein SpoOM</fullName>
    </submittedName>
</protein>
<accession>A0A0Q3VIN5</accession>
<evidence type="ECO:0000313" key="2">
    <source>
        <dbReference type="Proteomes" id="UP000050996"/>
    </source>
</evidence>
<gene>
    <name evidence="1" type="ORF">AN957_17070</name>
</gene>
<dbReference type="InterPro" id="IPR009776">
    <property type="entry name" value="Spore_0_M"/>
</dbReference>
<dbReference type="STRING" id="1637975.AN957_17070"/>